<dbReference type="SUPFAM" id="SSF52540">
    <property type="entry name" value="P-loop containing nucleoside triphosphate hydrolases"/>
    <property type="match status" value="1"/>
</dbReference>
<gene>
    <name evidence="2" type="ORF">VB248_09845</name>
</gene>
<dbReference type="EMBL" id="JAYFUM010000010">
    <property type="protein sequence ID" value="MEA5139439.1"/>
    <property type="molecule type" value="Genomic_DNA"/>
</dbReference>
<evidence type="ECO:0000259" key="1">
    <source>
        <dbReference type="Pfam" id="PF13175"/>
    </source>
</evidence>
<dbReference type="PANTHER" id="PTHR43581:SF2">
    <property type="entry name" value="EXCINUCLEASE ATPASE SUBUNIT"/>
    <property type="match status" value="1"/>
</dbReference>
<dbReference type="Gene3D" id="3.40.50.300">
    <property type="entry name" value="P-loop containing nucleotide triphosphate hydrolases"/>
    <property type="match status" value="2"/>
</dbReference>
<accession>A0ABU5Q9C7</accession>
<organism evidence="2 3">
    <name type="scientific">Arcicella rigui</name>
    <dbReference type="NCBI Taxonomy" id="797020"/>
    <lineage>
        <taxon>Bacteria</taxon>
        <taxon>Pseudomonadati</taxon>
        <taxon>Bacteroidota</taxon>
        <taxon>Cytophagia</taxon>
        <taxon>Cytophagales</taxon>
        <taxon>Flectobacillaceae</taxon>
        <taxon>Arcicella</taxon>
    </lineage>
</organism>
<comment type="caution">
    <text evidence="2">The sequence shown here is derived from an EMBL/GenBank/DDBJ whole genome shotgun (WGS) entry which is preliminary data.</text>
</comment>
<evidence type="ECO:0000313" key="3">
    <source>
        <dbReference type="Proteomes" id="UP001302949"/>
    </source>
</evidence>
<protein>
    <submittedName>
        <fullName evidence="2">AAA family ATPase</fullName>
    </submittedName>
</protein>
<dbReference type="InterPro" id="IPR051396">
    <property type="entry name" value="Bact_Antivir_Def_Nuclease"/>
</dbReference>
<dbReference type="Proteomes" id="UP001302949">
    <property type="component" value="Unassembled WGS sequence"/>
</dbReference>
<dbReference type="RefSeq" id="WP_323296601.1">
    <property type="nucleotide sequence ID" value="NZ_JAYFUM010000010.1"/>
</dbReference>
<reference evidence="2 3" key="1">
    <citation type="submission" date="2023-12" db="EMBL/GenBank/DDBJ databases">
        <title>Novel species of the genus Arcicella isolated from rivers.</title>
        <authorList>
            <person name="Lu H."/>
        </authorList>
    </citation>
    <scope>NUCLEOTIDE SEQUENCE [LARGE SCALE GENOMIC DNA]</scope>
    <source>
        <strain evidence="2 3">KCTC 23307</strain>
    </source>
</reference>
<dbReference type="InterPro" id="IPR041685">
    <property type="entry name" value="AAA_GajA/Old/RecF-like"/>
</dbReference>
<proteinExistence type="predicted"/>
<keyword evidence="3" id="KW-1185">Reference proteome</keyword>
<evidence type="ECO:0000313" key="2">
    <source>
        <dbReference type="EMBL" id="MEA5139439.1"/>
    </source>
</evidence>
<dbReference type="PANTHER" id="PTHR43581">
    <property type="entry name" value="ATP/GTP PHOSPHATASE"/>
    <property type="match status" value="1"/>
</dbReference>
<sequence length="457" mass="52456">MLIELQNFGPIKSFQFDTSKDIHAIFGKNNIGKSYAISAVYLILKNLSDYSYYDNEYTLDFALSYEKTAIEKTVEKRVFDLNFLKYDIKKEILEYFKGSLNTHLLSGINNSLKNTFDLNSIQNINSDCPIKIIISFSIGVLTIDFDTNPSKAVIGSLELTPNFEIYNSETNVNSTKDSFSFYIKNEENGEKVIYGLRSIMDTLHKNLKRDVKHFSNQIYFLPASRSGLYNALNSFGAIFAELSRNRNFIRQKIEIPNISEPISDYFLRLNTIDKAQVNEKYVEYFEEIEKDILKGTITLDTETKKYFYTPQHSEIKLELSFTSSMISEIAPIIAHLKYIIPFGDKSTSILFIEEPEAHLHPEVQVALLNFFVKLSKANVKIVMTSHSNYIFNKLSNLIIAKEIQPENISISLMKMTNQGSVIEDGAMAVDEHGIEDNNFVDIAEQLYEERMQLLEKL</sequence>
<dbReference type="Pfam" id="PF13175">
    <property type="entry name" value="AAA_15"/>
    <property type="match status" value="1"/>
</dbReference>
<name>A0ABU5Q9C7_9BACT</name>
<feature type="domain" description="Endonuclease GajA/Old nuclease/RecF-like AAA" evidence="1">
    <location>
        <begin position="3"/>
        <end position="390"/>
    </location>
</feature>
<dbReference type="InterPro" id="IPR027417">
    <property type="entry name" value="P-loop_NTPase"/>
</dbReference>